<feature type="binding site" evidence="9">
    <location>
        <begin position="59"/>
        <end position="68"/>
    </location>
    <ligand>
        <name>substrate</name>
    </ligand>
</feature>
<comment type="function">
    <text evidence="1 9">Catalyzes the decarboxylation of orotidine 5'-monophosphate (OMP) to uridine 5'-monophosphate (UMP).</text>
</comment>
<dbReference type="PANTHER" id="PTHR32119:SF2">
    <property type="entry name" value="OROTIDINE 5'-PHOSPHATE DECARBOXYLASE"/>
    <property type="match status" value="1"/>
</dbReference>
<evidence type="ECO:0000256" key="2">
    <source>
        <dbReference type="ARBA" id="ARBA00004861"/>
    </source>
</evidence>
<evidence type="ECO:0000313" key="14">
    <source>
        <dbReference type="EMBL" id="KRM36513.1"/>
    </source>
</evidence>
<dbReference type="InterPro" id="IPR018089">
    <property type="entry name" value="OMPdecase_AS"/>
</dbReference>
<dbReference type="PATRIC" id="fig|1423734.3.peg.2419"/>
<feature type="binding site" evidence="9 11">
    <location>
        <position position="9"/>
    </location>
    <ligand>
        <name>substrate</name>
    </ligand>
</feature>
<evidence type="ECO:0000256" key="11">
    <source>
        <dbReference type="PIRSR" id="PIRSR614732-2"/>
    </source>
</evidence>
<feature type="active site" description="For OMPdecase activity" evidence="10">
    <location>
        <position position="61"/>
    </location>
</feature>
<comment type="catalytic activity">
    <reaction evidence="7 9 12">
        <text>orotidine 5'-phosphate + H(+) = UMP + CO2</text>
        <dbReference type="Rhea" id="RHEA:11596"/>
        <dbReference type="ChEBI" id="CHEBI:15378"/>
        <dbReference type="ChEBI" id="CHEBI:16526"/>
        <dbReference type="ChEBI" id="CHEBI:57538"/>
        <dbReference type="ChEBI" id="CHEBI:57865"/>
        <dbReference type="EC" id="4.1.1.23"/>
    </reaction>
</comment>
<dbReference type="EMBL" id="AZGA01000002">
    <property type="protein sequence ID" value="KRM36513.1"/>
    <property type="molecule type" value="Genomic_DNA"/>
</dbReference>
<evidence type="ECO:0000256" key="9">
    <source>
        <dbReference type="HAMAP-Rule" id="MF_01200"/>
    </source>
</evidence>
<feature type="binding site" evidence="9 11">
    <location>
        <position position="213"/>
    </location>
    <ligand>
        <name>substrate</name>
    </ligand>
</feature>
<evidence type="ECO:0000256" key="1">
    <source>
        <dbReference type="ARBA" id="ARBA00002356"/>
    </source>
</evidence>
<dbReference type="RefSeq" id="WP_035455240.1">
    <property type="nucleotide sequence ID" value="NZ_AZGA01000002.1"/>
</dbReference>
<comment type="caution">
    <text evidence="14">The sequence shown here is derived from an EMBL/GenBank/DDBJ whole genome shotgun (WGS) entry which is preliminary data.</text>
</comment>
<evidence type="ECO:0000256" key="5">
    <source>
        <dbReference type="ARBA" id="ARBA00022975"/>
    </source>
</evidence>
<name>X0PH16_9LACO</name>
<dbReference type="EC" id="4.1.1.23" evidence="9"/>
<feature type="active site" description="Proton donor" evidence="9">
    <location>
        <position position="61"/>
    </location>
</feature>
<dbReference type="UniPathway" id="UPA00070">
    <property type="reaction ID" value="UER00120"/>
</dbReference>
<feature type="binding site" evidence="9 11">
    <location>
        <position position="121"/>
    </location>
    <ligand>
        <name>substrate</name>
    </ligand>
</feature>
<evidence type="ECO:0000256" key="6">
    <source>
        <dbReference type="ARBA" id="ARBA00023239"/>
    </source>
</evidence>
<feature type="binding site" evidence="9 11">
    <location>
        <position position="212"/>
    </location>
    <ligand>
        <name>substrate</name>
    </ligand>
</feature>
<dbReference type="NCBIfam" id="NF001273">
    <property type="entry name" value="PRK00230.1"/>
    <property type="match status" value="1"/>
</dbReference>
<dbReference type="NCBIfam" id="TIGR01740">
    <property type="entry name" value="pyrF"/>
    <property type="match status" value="1"/>
</dbReference>
<comment type="pathway">
    <text evidence="2 9 12">Pyrimidine metabolism; UMP biosynthesis via de novo pathway; UMP from orotate: step 2/2.</text>
</comment>
<feature type="domain" description="Orotidine 5'-phosphate decarboxylase" evidence="13">
    <location>
        <begin position="3"/>
        <end position="228"/>
    </location>
</feature>
<dbReference type="PANTHER" id="PTHR32119">
    <property type="entry name" value="OROTIDINE 5'-PHOSPHATE DECARBOXYLASE"/>
    <property type="match status" value="1"/>
</dbReference>
<dbReference type="InterPro" id="IPR047596">
    <property type="entry name" value="OMPdecase_bac"/>
</dbReference>
<keyword evidence="15" id="KW-1185">Reference proteome</keyword>
<feature type="binding site" evidence="9 11">
    <location>
        <position position="192"/>
    </location>
    <ligand>
        <name>substrate</name>
    </ligand>
</feature>
<dbReference type="FunFam" id="3.20.20.70:FF:000015">
    <property type="entry name" value="Orotidine 5'-phosphate decarboxylase"/>
    <property type="match status" value="1"/>
</dbReference>
<dbReference type="GO" id="GO:0044205">
    <property type="term" value="P:'de novo' UMP biosynthetic process"/>
    <property type="evidence" value="ECO:0007669"/>
    <property type="project" value="UniProtKB-UniRule"/>
</dbReference>
<dbReference type="Proteomes" id="UP000051236">
    <property type="component" value="Unassembled WGS sequence"/>
</dbReference>
<dbReference type="SMART" id="SM00934">
    <property type="entry name" value="OMPdecase"/>
    <property type="match status" value="1"/>
</dbReference>
<evidence type="ECO:0000256" key="10">
    <source>
        <dbReference type="PIRSR" id="PIRSR614732-1"/>
    </source>
</evidence>
<dbReference type="InterPro" id="IPR014732">
    <property type="entry name" value="OMPdecase"/>
</dbReference>
<dbReference type="GO" id="GO:0004590">
    <property type="term" value="F:orotidine-5'-phosphate decarboxylase activity"/>
    <property type="evidence" value="ECO:0007669"/>
    <property type="project" value="UniProtKB-UniRule"/>
</dbReference>
<dbReference type="InterPro" id="IPR011060">
    <property type="entry name" value="RibuloseP-bd_barrel"/>
</dbReference>
<accession>X0PH16</accession>
<dbReference type="GO" id="GO:0005829">
    <property type="term" value="C:cytosol"/>
    <property type="evidence" value="ECO:0007669"/>
    <property type="project" value="TreeGrafter"/>
</dbReference>
<feature type="binding site" evidence="9 11">
    <location>
        <position position="32"/>
    </location>
    <ligand>
        <name>substrate</name>
    </ligand>
</feature>
<reference evidence="14 15" key="1">
    <citation type="journal article" date="2015" name="Genome Announc.">
        <title>Expanding the biotechnology potential of lactobacilli through comparative genomics of 213 strains and associated genera.</title>
        <authorList>
            <person name="Sun Z."/>
            <person name="Harris H.M."/>
            <person name="McCann A."/>
            <person name="Guo C."/>
            <person name="Argimon S."/>
            <person name="Zhang W."/>
            <person name="Yang X."/>
            <person name="Jeffery I.B."/>
            <person name="Cooney J.C."/>
            <person name="Kagawa T.F."/>
            <person name="Liu W."/>
            <person name="Song Y."/>
            <person name="Salvetti E."/>
            <person name="Wrobel A."/>
            <person name="Rasinkangas P."/>
            <person name="Parkhill J."/>
            <person name="Rea M.C."/>
            <person name="O'Sullivan O."/>
            <person name="Ritari J."/>
            <person name="Douillard F.P."/>
            <person name="Paul Ross R."/>
            <person name="Yang R."/>
            <person name="Briner A.E."/>
            <person name="Felis G.E."/>
            <person name="de Vos W.M."/>
            <person name="Barrangou R."/>
            <person name="Klaenhammer T.R."/>
            <person name="Caufield P.W."/>
            <person name="Cui Y."/>
            <person name="Zhang H."/>
            <person name="O'Toole P.W."/>
        </authorList>
    </citation>
    <scope>NUCLEOTIDE SEQUENCE [LARGE SCALE GENOMIC DNA]</scope>
    <source>
        <strain evidence="14 15">DSM 18527</strain>
    </source>
</reference>
<evidence type="ECO:0000256" key="4">
    <source>
        <dbReference type="ARBA" id="ARBA00022793"/>
    </source>
</evidence>
<dbReference type="GO" id="GO:0006207">
    <property type="term" value="P:'de novo' pyrimidine nucleobase biosynthetic process"/>
    <property type="evidence" value="ECO:0007669"/>
    <property type="project" value="InterPro"/>
</dbReference>
<feature type="binding site" evidence="9 11">
    <location>
        <position position="183"/>
    </location>
    <ligand>
        <name>substrate</name>
    </ligand>
</feature>
<keyword evidence="5 9" id="KW-0665">Pyrimidine biosynthesis</keyword>
<dbReference type="PROSITE" id="PS00156">
    <property type="entry name" value="OMPDECASE"/>
    <property type="match status" value="1"/>
</dbReference>
<comment type="subunit">
    <text evidence="3 9">Homodimer.</text>
</comment>
<feature type="active site" description="For OMPdecase activity" evidence="10">
    <location>
        <position position="64"/>
    </location>
</feature>
<dbReference type="SUPFAM" id="SSF51366">
    <property type="entry name" value="Ribulose-phoshate binding barrel"/>
    <property type="match status" value="1"/>
</dbReference>
<evidence type="ECO:0000256" key="7">
    <source>
        <dbReference type="ARBA" id="ARBA00049157"/>
    </source>
</evidence>
<keyword evidence="4 9" id="KW-0210">Decarboxylase</keyword>
<dbReference type="CDD" id="cd04725">
    <property type="entry name" value="OMP_decarboxylase_like"/>
    <property type="match status" value="1"/>
</dbReference>
<protein>
    <recommendedName>
        <fullName evidence="9">Orotidine 5'-phosphate decarboxylase</fullName>
        <ecNumber evidence="9">4.1.1.23</ecNumber>
    </recommendedName>
    <alternativeName>
        <fullName evidence="9">OMP decarboxylase</fullName>
        <shortName evidence="9">OMPDCase</shortName>
        <shortName evidence="9">OMPdecase</shortName>
    </alternativeName>
</protein>
<dbReference type="AlphaFoldDB" id="X0PH16"/>
<dbReference type="STRING" id="1423734.FC83_GL002385"/>
<dbReference type="HAMAP" id="MF_01200_B">
    <property type="entry name" value="OMPdecase_type1_B"/>
    <property type="match status" value="1"/>
</dbReference>
<evidence type="ECO:0000256" key="3">
    <source>
        <dbReference type="ARBA" id="ARBA00011738"/>
    </source>
</evidence>
<dbReference type="Gene3D" id="3.20.20.70">
    <property type="entry name" value="Aldolase class I"/>
    <property type="match status" value="1"/>
</dbReference>
<evidence type="ECO:0000256" key="8">
    <source>
        <dbReference type="ARBA" id="ARBA00061012"/>
    </source>
</evidence>
<evidence type="ECO:0000259" key="13">
    <source>
        <dbReference type="SMART" id="SM00934"/>
    </source>
</evidence>
<evidence type="ECO:0000313" key="15">
    <source>
        <dbReference type="Proteomes" id="UP000051236"/>
    </source>
</evidence>
<feature type="active site" description="For OMPdecase activity" evidence="10">
    <location>
        <position position="59"/>
    </location>
</feature>
<dbReference type="InterPro" id="IPR001754">
    <property type="entry name" value="OMPdeCOase_dom"/>
</dbReference>
<evidence type="ECO:0000256" key="12">
    <source>
        <dbReference type="RuleBase" id="RU000512"/>
    </source>
</evidence>
<dbReference type="InterPro" id="IPR013785">
    <property type="entry name" value="Aldolase_TIM"/>
</dbReference>
<organism evidence="14 15">
    <name type="scientific">Agrilactobacillus composti DSM 18527 = JCM 14202</name>
    <dbReference type="NCBI Taxonomy" id="1423734"/>
    <lineage>
        <taxon>Bacteria</taxon>
        <taxon>Bacillati</taxon>
        <taxon>Bacillota</taxon>
        <taxon>Bacilli</taxon>
        <taxon>Lactobacillales</taxon>
        <taxon>Lactobacillaceae</taxon>
        <taxon>Agrilactobacillus</taxon>
    </lineage>
</organism>
<comment type="similarity">
    <text evidence="8 9">Belongs to the OMP decarboxylase family. Type 1 subfamily.</text>
</comment>
<keyword evidence="6 9" id="KW-0456">Lyase</keyword>
<dbReference type="eggNOG" id="COG0284">
    <property type="taxonomic scope" value="Bacteria"/>
</dbReference>
<sequence length="235" mass="25511">MTRPIIALDFATSNEMFSFLDKFPKDAQLFVKIGMEMYYQSGPDVIKNISARGHDIFLDLKLHDIPNTVERAMRVIGELGNIKLTTVHAAGGSHMIAAAKNGLLATPNGQNTKLLAITQLTSTSQRQLNEEQLIPGTVQDSVLNYARVAQQNGADGVVSSGLEVQAIKAATGSDFLCVTPGIRLQTQPDEDQTRVVTPAVARQNGSDYIVVGRPITQATDAVSAYQQILESWEQK</sequence>
<proteinExistence type="inferred from homology"/>
<dbReference type="Pfam" id="PF00215">
    <property type="entry name" value="OMPdecase"/>
    <property type="match status" value="1"/>
</dbReference>
<gene>
    <name evidence="9" type="primary">pyrF</name>
    <name evidence="14" type="ORF">FC83_GL002385</name>
</gene>
<dbReference type="OrthoDB" id="9806203at2"/>